<dbReference type="InterPro" id="IPR058489">
    <property type="entry name" value="DUF8176"/>
</dbReference>
<comment type="caution">
    <text evidence="4">The sequence shown here is derived from an EMBL/GenBank/DDBJ whole genome shotgun (WGS) entry which is preliminary data.</text>
</comment>
<dbReference type="Proteomes" id="UP000238356">
    <property type="component" value="Unassembled WGS sequence"/>
</dbReference>
<feature type="compositionally biased region" description="Basic and acidic residues" evidence="1">
    <location>
        <begin position="158"/>
        <end position="169"/>
    </location>
</feature>
<evidence type="ECO:0000313" key="4">
    <source>
        <dbReference type="EMBL" id="PPJ25009.1"/>
    </source>
</evidence>
<evidence type="ECO:0000256" key="1">
    <source>
        <dbReference type="SAM" id="MobiDB-lite"/>
    </source>
</evidence>
<dbReference type="EMBL" id="PSZD01000017">
    <property type="protein sequence ID" value="PPJ25009.1"/>
    <property type="molecule type" value="Genomic_DNA"/>
</dbReference>
<protein>
    <recommendedName>
        <fullName evidence="3">DUF8176 domain-containing protein</fullName>
    </recommendedName>
</protein>
<feature type="region of interest" description="Disordered" evidence="1">
    <location>
        <begin position="1"/>
        <end position="188"/>
    </location>
</feature>
<sequence length="406" mass="42541">MASGDDQGRDEGESEFGPPVSGFGPPLNDFGPPTGETGAVGWAPVGEPERPTLGWQPADTPATPSVPPPPAQYRAPDSTAAPETVRHPAPETPRAPETVRTPAPETMRTPAPETMRTPAPETMRTPAPETRRVPEPPHGTDAARAPETVRYPDAGGADADRGTWWRADDSGFPPTPPRETTGSLWDDDELAKKLTVPRGGAEQKSGSGSLWDDDELAKKLAPSRPVPGPEPAEAGRNKTVLIGSIGAAVVLIVALIVVVVFATSGGGDKSDNAQAGGATNAADGTGCQARTEGNLVYGNGPGDTSSGANAIFGYQHAYYTDRNAEKAHTFIAPGANVQAPPDLQKTIDEHIPKGTTYCLRIATTAPNQFNVEVSEFHPDGTKSLYLEVITTVNQGGRNLIQLIQSF</sequence>
<dbReference type="Pfam" id="PF26527">
    <property type="entry name" value="DUF8176"/>
    <property type="match status" value="1"/>
</dbReference>
<dbReference type="RefSeq" id="WP_104364070.1">
    <property type="nucleotide sequence ID" value="NZ_PSZD01000017.1"/>
</dbReference>
<feature type="domain" description="DUF8176" evidence="3">
    <location>
        <begin position="285"/>
        <end position="403"/>
    </location>
</feature>
<evidence type="ECO:0000313" key="5">
    <source>
        <dbReference type="Proteomes" id="UP000238356"/>
    </source>
</evidence>
<reference evidence="4 5" key="1">
    <citation type="submission" date="2018-02" db="EMBL/GenBank/DDBJ databases">
        <title>8 Nocardia nova and 1 Nocardia cyriacigeorgica strain used for evolution to TMP-SMX.</title>
        <authorList>
            <person name="Mehta H."/>
            <person name="Weng J."/>
            <person name="Shamoo Y."/>
        </authorList>
    </citation>
    <scope>NUCLEOTIDE SEQUENCE [LARGE SCALE GENOMIC DNA]</scope>
    <source>
        <strain evidence="4 5">BAA2227</strain>
    </source>
</reference>
<name>A0A2S6A146_9NOCA</name>
<keyword evidence="2" id="KW-1133">Transmembrane helix</keyword>
<evidence type="ECO:0000259" key="3">
    <source>
        <dbReference type="Pfam" id="PF26527"/>
    </source>
</evidence>
<feature type="transmembrane region" description="Helical" evidence="2">
    <location>
        <begin position="240"/>
        <end position="262"/>
    </location>
</feature>
<feature type="compositionally biased region" description="Basic and acidic residues" evidence="1">
    <location>
        <begin position="1"/>
        <end position="11"/>
    </location>
</feature>
<evidence type="ECO:0000256" key="2">
    <source>
        <dbReference type="SAM" id="Phobius"/>
    </source>
</evidence>
<gene>
    <name evidence="4" type="ORF">C5F51_23820</name>
</gene>
<keyword evidence="2" id="KW-0472">Membrane</keyword>
<dbReference type="AlphaFoldDB" id="A0A2S6A146"/>
<keyword evidence="5" id="KW-1185">Reference proteome</keyword>
<accession>A0A2S6A146</accession>
<keyword evidence="2" id="KW-0812">Transmembrane</keyword>
<organism evidence="4 5">
    <name type="scientific">Nocardia nova</name>
    <dbReference type="NCBI Taxonomy" id="37330"/>
    <lineage>
        <taxon>Bacteria</taxon>
        <taxon>Bacillati</taxon>
        <taxon>Actinomycetota</taxon>
        <taxon>Actinomycetes</taxon>
        <taxon>Mycobacteriales</taxon>
        <taxon>Nocardiaceae</taxon>
        <taxon>Nocardia</taxon>
    </lineage>
</organism>
<proteinExistence type="predicted"/>